<dbReference type="InterPro" id="IPR002201">
    <property type="entry name" value="Glyco_trans_9"/>
</dbReference>
<feature type="compositionally biased region" description="Low complexity" evidence="1">
    <location>
        <begin position="134"/>
        <end position="151"/>
    </location>
</feature>
<evidence type="ECO:0000313" key="3">
    <source>
        <dbReference type="Proteomes" id="UP000287830"/>
    </source>
</evidence>
<organism evidence="2 3">
    <name type="scientific">Streptomyces chrestomyceticus JCM 4735</name>
    <dbReference type="NCBI Taxonomy" id="1306181"/>
    <lineage>
        <taxon>Bacteria</taxon>
        <taxon>Bacillati</taxon>
        <taxon>Actinomycetota</taxon>
        <taxon>Actinomycetes</taxon>
        <taxon>Kitasatosporales</taxon>
        <taxon>Streptomycetaceae</taxon>
        <taxon>Streptomyces</taxon>
    </lineage>
</organism>
<proteinExistence type="predicted"/>
<evidence type="ECO:0000313" key="2">
    <source>
        <dbReference type="EMBL" id="GCD34001.1"/>
    </source>
</evidence>
<dbReference type="SUPFAM" id="SSF53756">
    <property type="entry name" value="UDP-Glycosyltransferase/glycogen phosphorylase"/>
    <property type="match status" value="1"/>
</dbReference>
<dbReference type="Gene3D" id="3.40.50.2000">
    <property type="entry name" value="Glycogen Phosphorylase B"/>
    <property type="match status" value="1"/>
</dbReference>
<feature type="compositionally biased region" description="Low complexity" evidence="1">
    <location>
        <begin position="68"/>
        <end position="88"/>
    </location>
</feature>
<dbReference type="AlphaFoldDB" id="A0A7U9KRM2"/>
<evidence type="ECO:0000256" key="1">
    <source>
        <dbReference type="SAM" id="MobiDB-lite"/>
    </source>
</evidence>
<feature type="compositionally biased region" description="Basic and acidic residues" evidence="1">
    <location>
        <begin position="111"/>
        <end position="121"/>
    </location>
</feature>
<feature type="compositionally biased region" description="Basic residues" evidence="1">
    <location>
        <begin position="89"/>
        <end position="98"/>
    </location>
</feature>
<feature type="region of interest" description="Disordered" evidence="1">
    <location>
        <begin position="43"/>
        <end position="215"/>
    </location>
</feature>
<protein>
    <recommendedName>
        <fullName evidence="4">Glycosyltransferase</fullName>
    </recommendedName>
</protein>
<accession>A0A7U9KRM2</accession>
<feature type="compositionally biased region" description="Basic residues" evidence="1">
    <location>
        <begin position="122"/>
        <end position="133"/>
    </location>
</feature>
<comment type="caution">
    <text evidence="2">The sequence shown here is derived from an EMBL/GenBank/DDBJ whole genome shotgun (WGS) entry which is preliminary data.</text>
</comment>
<gene>
    <name evidence="2" type="ORF">OEIGOIKO_01725</name>
</gene>
<feature type="region of interest" description="Disordered" evidence="1">
    <location>
        <begin position="1"/>
        <end position="30"/>
    </location>
</feature>
<dbReference type="Pfam" id="PF01075">
    <property type="entry name" value="Glyco_transf_9"/>
    <property type="match status" value="1"/>
</dbReference>
<evidence type="ECO:0008006" key="4">
    <source>
        <dbReference type="Google" id="ProtNLM"/>
    </source>
</evidence>
<sequence length="283" mass="29350">MPWRRARAGPYRPAPGARRRWGTQECRGGPVWLRPVPVRVIRSVRPSGPASWCSGRSGSGPADGGTRAAGPAHRPSAARAGAGGALTSRRGRRGHGRGRPAAARVGARPRRAADDPLDRSAARRRRRPARQRARQPPAAPGTAPGPAARLRASGHPADRGSGLARGRARAQPLVPSADLVRHSGGPRGSADRGASGALPRAGRGRGAPGADAAARRWPPERFAAVAHALHRAGHRVVVTAGAGEGPLARQVAAQAGLPPSAVLGARRTCRSGSWRRWSPGPVR</sequence>
<name>A0A7U9KRM2_9ACTN</name>
<dbReference type="Proteomes" id="UP000287830">
    <property type="component" value="Unassembled WGS sequence"/>
</dbReference>
<dbReference type="GO" id="GO:0016757">
    <property type="term" value="F:glycosyltransferase activity"/>
    <property type="evidence" value="ECO:0007669"/>
    <property type="project" value="InterPro"/>
</dbReference>
<dbReference type="EMBL" id="BHZC01000001">
    <property type="protein sequence ID" value="GCD34001.1"/>
    <property type="molecule type" value="Genomic_DNA"/>
</dbReference>
<feature type="compositionally biased region" description="Low complexity" evidence="1">
    <location>
        <begin position="192"/>
        <end position="201"/>
    </location>
</feature>
<reference evidence="2 3" key="1">
    <citation type="submission" date="2018-11" db="EMBL/GenBank/DDBJ databases">
        <title>Whole genome sequence of Streptomyces chrestomyceticus NBRC 13444(T).</title>
        <authorList>
            <person name="Komaki H."/>
            <person name="Tamura T."/>
        </authorList>
    </citation>
    <scope>NUCLEOTIDE SEQUENCE [LARGE SCALE GENOMIC DNA]</scope>
    <source>
        <strain evidence="2 3">NBRC 13444</strain>
    </source>
</reference>